<dbReference type="EMBL" id="JAODAN010000008">
    <property type="protein sequence ID" value="KAK1922725.1"/>
    <property type="molecule type" value="Genomic_DNA"/>
</dbReference>
<name>A0AAD9CYD8_PAPLA</name>
<feature type="compositionally biased region" description="Basic residues" evidence="1">
    <location>
        <begin position="9"/>
        <end position="20"/>
    </location>
</feature>
<proteinExistence type="predicted"/>
<feature type="compositionally biased region" description="Low complexity" evidence="1">
    <location>
        <begin position="30"/>
        <end position="40"/>
    </location>
</feature>
<keyword evidence="3" id="KW-1185">Reference proteome</keyword>
<evidence type="ECO:0008006" key="4">
    <source>
        <dbReference type="Google" id="ProtNLM"/>
    </source>
</evidence>
<evidence type="ECO:0000313" key="2">
    <source>
        <dbReference type="EMBL" id="KAK1922725.1"/>
    </source>
</evidence>
<evidence type="ECO:0000256" key="1">
    <source>
        <dbReference type="SAM" id="MobiDB-lite"/>
    </source>
</evidence>
<evidence type="ECO:0000313" key="3">
    <source>
        <dbReference type="Proteomes" id="UP001182556"/>
    </source>
</evidence>
<dbReference type="PANTHER" id="PTHR28096">
    <property type="entry name" value="PROTEIN FAF1"/>
    <property type="match status" value="1"/>
</dbReference>
<feature type="compositionally biased region" description="Low complexity" evidence="1">
    <location>
        <begin position="73"/>
        <end position="91"/>
    </location>
</feature>
<organism evidence="2 3">
    <name type="scientific">Papiliotrema laurentii</name>
    <name type="common">Cryptococcus laurentii</name>
    <dbReference type="NCBI Taxonomy" id="5418"/>
    <lineage>
        <taxon>Eukaryota</taxon>
        <taxon>Fungi</taxon>
        <taxon>Dikarya</taxon>
        <taxon>Basidiomycota</taxon>
        <taxon>Agaricomycotina</taxon>
        <taxon>Tremellomycetes</taxon>
        <taxon>Tremellales</taxon>
        <taxon>Rhynchogastremaceae</taxon>
        <taxon>Papiliotrema</taxon>
    </lineage>
</organism>
<dbReference type="Proteomes" id="UP001182556">
    <property type="component" value="Unassembled WGS sequence"/>
</dbReference>
<dbReference type="GO" id="GO:0000462">
    <property type="term" value="P:maturation of SSU-rRNA from tricistronic rRNA transcript (SSU-rRNA, 5.8S rRNA, LSU-rRNA)"/>
    <property type="evidence" value="ECO:0007669"/>
    <property type="project" value="TreeGrafter"/>
</dbReference>
<feature type="compositionally biased region" description="Basic and acidic residues" evidence="1">
    <location>
        <begin position="364"/>
        <end position="382"/>
    </location>
</feature>
<reference evidence="2" key="1">
    <citation type="submission" date="2023-02" db="EMBL/GenBank/DDBJ databases">
        <title>Identification and recombinant expression of a fungal hydrolase from Papiliotrema laurentii that hydrolyzes apple cutin and clears colloidal polyester polyurethane.</title>
        <authorList>
            <consortium name="DOE Joint Genome Institute"/>
            <person name="Roman V.A."/>
            <person name="Bojanowski C."/>
            <person name="Crable B.R."/>
            <person name="Wagner D.N."/>
            <person name="Hung C.S."/>
            <person name="Nadeau L.J."/>
            <person name="Schratz L."/>
            <person name="Haridas S."/>
            <person name="Pangilinan J."/>
            <person name="Lipzen A."/>
            <person name="Na H."/>
            <person name="Yan M."/>
            <person name="Ng V."/>
            <person name="Grigoriev I.V."/>
            <person name="Spatafora J.W."/>
            <person name="Barlow D."/>
            <person name="Biffinger J."/>
            <person name="Kelley-Loughnane N."/>
            <person name="Varaljay V.A."/>
            <person name="Crookes-Goodson W.J."/>
        </authorList>
    </citation>
    <scope>NUCLEOTIDE SEQUENCE</scope>
    <source>
        <strain evidence="2">5307AH</strain>
    </source>
</reference>
<dbReference type="PANTHER" id="PTHR28096:SF1">
    <property type="entry name" value="PROTEIN FAF1"/>
    <property type="match status" value="1"/>
</dbReference>
<dbReference type="AlphaFoldDB" id="A0AAD9CYD8"/>
<protein>
    <recommendedName>
        <fullName evidence="4">Protein FAF1</fullName>
    </recommendedName>
</protein>
<dbReference type="InterPro" id="IPR053030">
    <property type="entry name" value="Ribosomal_biogenesis_FAF1-like"/>
</dbReference>
<dbReference type="GO" id="GO:0005730">
    <property type="term" value="C:nucleolus"/>
    <property type="evidence" value="ECO:0007669"/>
    <property type="project" value="TreeGrafter"/>
</dbReference>
<gene>
    <name evidence="2" type="ORF">DB88DRAFT_368159</name>
</gene>
<feature type="compositionally biased region" description="Acidic residues" evidence="1">
    <location>
        <begin position="93"/>
        <end position="135"/>
    </location>
</feature>
<accession>A0AAD9CYD8</accession>
<feature type="region of interest" description="Disordered" evidence="1">
    <location>
        <begin position="1"/>
        <end position="143"/>
    </location>
</feature>
<comment type="caution">
    <text evidence="2">The sequence shown here is derived from an EMBL/GenBank/DDBJ whole genome shotgun (WGS) entry which is preliminary data.</text>
</comment>
<feature type="region of interest" description="Disordered" evidence="1">
    <location>
        <begin position="348"/>
        <end position="421"/>
    </location>
</feature>
<sequence length="421" mass="44903">MALKSQKAGSKKPKVAHKPPKLSNRPRAMSSASASGSSDDSGSESDEQGDQAAMLAALEAHTRAMLGLDGPEQAESSAQARRRLSAAGRLGSDAEEEEEDVDDDDESDEDAEEFESDDGWGEGDEMVTDSEEEETGVIVPALPKRVQPSVPEVVFAETGASSRPEPLSNAERRAFLVRRCYSSLIPSPDIVPGTLFFPADQQKGNSAKMMGIKTTADFVPKRLQRALGAGKDKDEDEEEDDQPNLKLDKTLHDMLLTTLLPSAEASAVQRPVDKRNAIKGRLLDLASYQLPGEGSKQVSTAHLSSHSAKIRTGMIHAKAKREAKARAEAEAAGSFVRGLGGLAGEGKGYKADKGRGQRAALGEDTGKKKGMDGRKGEKRDRGLGSGFGKFQGGMLRLSEADIARGSGEGNKGKSFGKRKRR</sequence>